<dbReference type="InterPro" id="IPR016187">
    <property type="entry name" value="CTDL_fold"/>
</dbReference>
<dbReference type="EMBL" id="CACVKT020005249">
    <property type="protein sequence ID" value="CAC5394042.1"/>
    <property type="molecule type" value="Genomic_DNA"/>
</dbReference>
<dbReference type="Proteomes" id="UP000507470">
    <property type="component" value="Unassembled WGS sequence"/>
</dbReference>
<dbReference type="AlphaFoldDB" id="A0A6J8CFF9"/>
<keyword evidence="1" id="KW-1133">Transmembrane helix</keyword>
<evidence type="ECO:0000256" key="1">
    <source>
        <dbReference type="SAM" id="Phobius"/>
    </source>
</evidence>
<sequence length="240" mass="26958">MVSHIMKPKERCGNINGTVIMPKTEADARWIAVSMSFGSSCWIGLADYDADYIYTWEDGINEPSSELYWNGGSNQQPNGRDNAYLCTVMRNGEMYDVDCNTNNRVICQVNATTELPTTFYRQTTNHADLETTTLPTTNTSLTLTATLLATNTSFTLTTLECEELWMHQRKCNCQEPSAIPEIPNDIITYRLDKTTLSSYIRKRNSASDPRKSSFYIGCVGITVLVLSVLFIVVLDFLPRG</sequence>
<proteinExistence type="predicted"/>
<reference evidence="3 4" key="1">
    <citation type="submission" date="2020-06" db="EMBL/GenBank/DDBJ databases">
        <authorList>
            <person name="Li R."/>
            <person name="Bekaert M."/>
        </authorList>
    </citation>
    <scope>NUCLEOTIDE SEQUENCE [LARGE SCALE GENOMIC DNA]</scope>
    <source>
        <strain evidence="4">wild</strain>
    </source>
</reference>
<name>A0A6J8CFF9_MYTCO</name>
<feature type="domain" description="C-type lectin" evidence="2">
    <location>
        <begin position="42"/>
        <end position="108"/>
    </location>
</feature>
<evidence type="ECO:0000313" key="4">
    <source>
        <dbReference type="Proteomes" id="UP000507470"/>
    </source>
</evidence>
<dbReference type="SUPFAM" id="SSF56436">
    <property type="entry name" value="C-type lectin-like"/>
    <property type="match status" value="1"/>
</dbReference>
<dbReference type="PROSITE" id="PS50041">
    <property type="entry name" value="C_TYPE_LECTIN_2"/>
    <property type="match status" value="1"/>
</dbReference>
<keyword evidence="1" id="KW-0472">Membrane</keyword>
<keyword evidence="1" id="KW-0812">Transmembrane</keyword>
<dbReference type="CDD" id="cd00037">
    <property type="entry name" value="CLECT"/>
    <property type="match status" value="1"/>
</dbReference>
<feature type="transmembrane region" description="Helical" evidence="1">
    <location>
        <begin position="214"/>
        <end position="237"/>
    </location>
</feature>
<keyword evidence="4" id="KW-1185">Reference proteome</keyword>
<protein>
    <submittedName>
        <fullName evidence="3">MRC</fullName>
    </submittedName>
</protein>
<dbReference type="Pfam" id="PF00059">
    <property type="entry name" value="Lectin_C"/>
    <property type="match status" value="1"/>
</dbReference>
<dbReference type="OrthoDB" id="6074935at2759"/>
<dbReference type="InterPro" id="IPR001304">
    <property type="entry name" value="C-type_lectin-like"/>
</dbReference>
<dbReference type="InterPro" id="IPR016186">
    <property type="entry name" value="C-type_lectin-like/link_sf"/>
</dbReference>
<dbReference type="Gene3D" id="3.10.100.10">
    <property type="entry name" value="Mannose-Binding Protein A, subunit A"/>
    <property type="match status" value="1"/>
</dbReference>
<organism evidence="3 4">
    <name type="scientific">Mytilus coruscus</name>
    <name type="common">Sea mussel</name>
    <dbReference type="NCBI Taxonomy" id="42192"/>
    <lineage>
        <taxon>Eukaryota</taxon>
        <taxon>Metazoa</taxon>
        <taxon>Spiralia</taxon>
        <taxon>Lophotrochozoa</taxon>
        <taxon>Mollusca</taxon>
        <taxon>Bivalvia</taxon>
        <taxon>Autobranchia</taxon>
        <taxon>Pteriomorphia</taxon>
        <taxon>Mytilida</taxon>
        <taxon>Mytiloidea</taxon>
        <taxon>Mytilidae</taxon>
        <taxon>Mytilinae</taxon>
        <taxon>Mytilus</taxon>
    </lineage>
</organism>
<gene>
    <name evidence="3" type="ORF">MCOR_28845</name>
</gene>
<evidence type="ECO:0000313" key="3">
    <source>
        <dbReference type="EMBL" id="CAC5394042.1"/>
    </source>
</evidence>
<accession>A0A6J8CFF9</accession>
<evidence type="ECO:0000259" key="2">
    <source>
        <dbReference type="PROSITE" id="PS50041"/>
    </source>
</evidence>